<evidence type="ECO:0000256" key="1">
    <source>
        <dbReference type="ARBA" id="ARBA00004651"/>
    </source>
</evidence>
<dbReference type="InterPro" id="IPR006043">
    <property type="entry name" value="NCS2"/>
</dbReference>
<feature type="transmembrane region" description="Helical" evidence="9">
    <location>
        <begin position="375"/>
        <end position="403"/>
    </location>
</feature>
<feature type="transmembrane region" description="Helical" evidence="9">
    <location>
        <begin position="315"/>
        <end position="334"/>
    </location>
</feature>
<dbReference type="PATRIC" id="fig|1423769.4.peg.3189"/>
<keyword evidence="7 8" id="KW-0472">Membrane</keyword>
<keyword evidence="5 8" id="KW-0812">Transmembrane</keyword>
<dbReference type="Pfam" id="PF00860">
    <property type="entry name" value="Xan_ur_permease"/>
    <property type="match status" value="1"/>
</dbReference>
<proteinExistence type="inferred from homology"/>
<evidence type="ECO:0000313" key="11">
    <source>
        <dbReference type="Proteomes" id="UP000051790"/>
    </source>
</evidence>
<dbReference type="PANTHER" id="PTHR43337">
    <property type="entry name" value="XANTHINE/URACIL PERMEASE C887.17-RELATED"/>
    <property type="match status" value="1"/>
</dbReference>
<sequence length="437" mass="45915">MKKKLLAYFQIEELNTTVRRELLAGFTTFISMAYILFVNPSVLGASGMDKGAVFTATALASALGCMLMGILAKYPIATAPALGINAFFAYSVCIGMKIPWQTALAGVFVASLIFIVITIFKLREMIIDAIPSDLKYAISGGIGLFIAFLGLQDGGLIVANKSTLVGLGSFSVGTTWLTVFGLVVTAILMVRRVPGGIFIGMVLTTILGLITGLIHAPSAIVSAAPSLKPTFLVALKHIGDINSVQMWVVVLTFLLVTFFDTAGTLVGLATQAGFMKDNKMPRVGKALASDSTAMLAGSLLGTSPVGAFVESSAGIAVGGRSGLTAVTTGVFFLLGLFFSPLLAVVTTQVTAPALIIVGVLMAANLRNIKWDDLAIAIPSFLIVLGMPLTYSISDGIALGFIMYPLTMIAAKRGKEVSPIMYGLFFVFIGFMYILNVG</sequence>
<evidence type="ECO:0000256" key="6">
    <source>
        <dbReference type="ARBA" id="ARBA00022989"/>
    </source>
</evidence>
<comment type="similarity">
    <text evidence="2 8">Belongs to the nucleobase:cation symporter-2 (NCS2) (TC 2.A.40) family. Azg-like subfamily.</text>
</comment>
<accession>A0A0R1RH60</accession>
<feature type="transmembrane region" description="Helical" evidence="9">
    <location>
        <begin position="341"/>
        <end position="363"/>
    </location>
</feature>
<gene>
    <name evidence="10" type="ORF">FD01_GL002958</name>
</gene>
<dbReference type="AlphaFoldDB" id="A0A0R1RH60"/>
<feature type="transmembrane region" description="Helical" evidence="9">
    <location>
        <begin position="104"/>
        <end position="122"/>
    </location>
</feature>
<reference evidence="10 11" key="1">
    <citation type="journal article" date="2015" name="Genome Announc.">
        <title>Expanding the biotechnology potential of lactobacilli through comparative genomics of 213 strains and associated genera.</title>
        <authorList>
            <person name="Sun Z."/>
            <person name="Harris H.M."/>
            <person name="McCann A."/>
            <person name="Guo C."/>
            <person name="Argimon S."/>
            <person name="Zhang W."/>
            <person name="Yang X."/>
            <person name="Jeffery I.B."/>
            <person name="Cooney J.C."/>
            <person name="Kagawa T.F."/>
            <person name="Liu W."/>
            <person name="Song Y."/>
            <person name="Salvetti E."/>
            <person name="Wrobel A."/>
            <person name="Rasinkangas P."/>
            <person name="Parkhill J."/>
            <person name="Rea M.C."/>
            <person name="O'Sullivan O."/>
            <person name="Ritari J."/>
            <person name="Douillard F.P."/>
            <person name="Paul Ross R."/>
            <person name="Yang R."/>
            <person name="Briner A.E."/>
            <person name="Felis G.E."/>
            <person name="de Vos W.M."/>
            <person name="Barrangou R."/>
            <person name="Klaenhammer T.R."/>
            <person name="Caufield P.W."/>
            <person name="Cui Y."/>
            <person name="Zhang H."/>
            <person name="O'Toole P.W."/>
        </authorList>
    </citation>
    <scope>NUCLEOTIDE SEQUENCE [LARGE SCALE GENOMIC DNA]</scope>
    <source>
        <strain evidence="10 11">DSM 13343</strain>
    </source>
</reference>
<dbReference type="OrthoDB" id="9808458at2"/>
<feature type="transmembrane region" description="Helical" evidence="9">
    <location>
        <begin position="134"/>
        <end position="152"/>
    </location>
</feature>
<dbReference type="PIRSF" id="PIRSF005353">
    <property type="entry name" value="PbuG"/>
    <property type="match status" value="1"/>
</dbReference>
<feature type="transmembrane region" description="Helical" evidence="9">
    <location>
        <begin position="244"/>
        <end position="270"/>
    </location>
</feature>
<dbReference type="InterPro" id="IPR045018">
    <property type="entry name" value="Azg-like"/>
</dbReference>
<comment type="caution">
    <text evidence="10">The sequence shown here is derived from an EMBL/GenBank/DDBJ whole genome shotgun (WGS) entry which is preliminary data.</text>
</comment>
<evidence type="ECO:0000256" key="7">
    <source>
        <dbReference type="ARBA" id="ARBA00023136"/>
    </source>
</evidence>
<evidence type="ECO:0000256" key="4">
    <source>
        <dbReference type="ARBA" id="ARBA00022475"/>
    </source>
</evidence>
<feature type="transmembrane region" description="Helical" evidence="9">
    <location>
        <begin position="415"/>
        <end position="434"/>
    </location>
</feature>
<evidence type="ECO:0000256" key="8">
    <source>
        <dbReference type="PIRNR" id="PIRNR005353"/>
    </source>
</evidence>
<keyword evidence="11" id="KW-1185">Reference proteome</keyword>
<evidence type="ECO:0000256" key="9">
    <source>
        <dbReference type="SAM" id="Phobius"/>
    </source>
</evidence>
<protein>
    <submittedName>
        <fullName evidence="10">Transport protein</fullName>
    </submittedName>
</protein>
<name>A0A0R1RH60_9LACO</name>
<dbReference type="EMBL" id="AZEU01000004">
    <property type="protein sequence ID" value="KRL54106.1"/>
    <property type="molecule type" value="Genomic_DNA"/>
</dbReference>
<feature type="transmembrane region" description="Helical" evidence="9">
    <location>
        <begin position="197"/>
        <end position="224"/>
    </location>
</feature>
<dbReference type="PANTHER" id="PTHR43337:SF11">
    <property type="entry name" value="GUANINE_HYPOXANTHINE PERMEASE PBUG"/>
    <property type="match status" value="1"/>
</dbReference>
<keyword evidence="4 8" id="KW-1003">Cell membrane</keyword>
<feature type="transmembrane region" description="Helical" evidence="9">
    <location>
        <begin position="164"/>
        <end position="190"/>
    </location>
</feature>
<dbReference type="InterPro" id="IPR026033">
    <property type="entry name" value="Azg-like_bact_archaea"/>
</dbReference>
<comment type="subcellular location">
    <subcellularLocation>
        <location evidence="1 8">Cell membrane</location>
        <topology evidence="1 8">Multi-pass membrane protein</topology>
    </subcellularLocation>
</comment>
<dbReference type="RefSeq" id="WP_054716995.1">
    <property type="nucleotide sequence ID" value="NZ_AZEU01000004.1"/>
</dbReference>
<feature type="transmembrane region" description="Helical" evidence="9">
    <location>
        <begin position="79"/>
        <end position="98"/>
    </location>
</feature>
<dbReference type="GO" id="GO:0005345">
    <property type="term" value="F:purine nucleobase transmembrane transporter activity"/>
    <property type="evidence" value="ECO:0007669"/>
    <property type="project" value="TreeGrafter"/>
</dbReference>
<feature type="transmembrane region" description="Helical" evidence="9">
    <location>
        <begin position="21"/>
        <end position="39"/>
    </location>
</feature>
<dbReference type="Proteomes" id="UP000051790">
    <property type="component" value="Unassembled WGS sequence"/>
</dbReference>
<keyword evidence="3 8" id="KW-0813">Transport</keyword>
<dbReference type="GO" id="GO:0005886">
    <property type="term" value="C:plasma membrane"/>
    <property type="evidence" value="ECO:0007669"/>
    <property type="project" value="UniProtKB-SubCell"/>
</dbReference>
<keyword evidence="6 8" id="KW-1133">Transmembrane helix</keyword>
<evidence type="ECO:0000256" key="2">
    <source>
        <dbReference type="ARBA" id="ARBA00005697"/>
    </source>
</evidence>
<feature type="transmembrane region" description="Helical" evidence="9">
    <location>
        <begin position="51"/>
        <end position="72"/>
    </location>
</feature>
<organism evidence="10 11">
    <name type="scientific">Lacticaseibacillus manihotivorans DSM 13343 = JCM 12514</name>
    <dbReference type="NCBI Taxonomy" id="1423769"/>
    <lineage>
        <taxon>Bacteria</taxon>
        <taxon>Bacillati</taxon>
        <taxon>Bacillota</taxon>
        <taxon>Bacilli</taxon>
        <taxon>Lactobacillales</taxon>
        <taxon>Lactobacillaceae</taxon>
        <taxon>Lacticaseibacillus</taxon>
    </lineage>
</organism>
<evidence type="ECO:0000313" key="10">
    <source>
        <dbReference type="EMBL" id="KRL54106.1"/>
    </source>
</evidence>
<evidence type="ECO:0000256" key="5">
    <source>
        <dbReference type="ARBA" id="ARBA00022692"/>
    </source>
</evidence>
<evidence type="ECO:0000256" key="3">
    <source>
        <dbReference type="ARBA" id="ARBA00022448"/>
    </source>
</evidence>